<evidence type="ECO:0000259" key="1">
    <source>
        <dbReference type="PROSITE" id="PS50914"/>
    </source>
</evidence>
<dbReference type="InterPro" id="IPR014004">
    <property type="entry name" value="Transpt-assoc_nodulatn_dom_bac"/>
</dbReference>
<dbReference type="PANTHER" id="PTHR34606:SF15">
    <property type="entry name" value="BON DOMAIN-CONTAINING PROTEIN"/>
    <property type="match status" value="1"/>
</dbReference>
<dbReference type="RefSeq" id="WP_256538949.1">
    <property type="nucleotide sequence ID" value="NZ_JANHOH010000002.1"/>
</dbReference>
<name>A0ABT1T2H0_9SPHI</name>
<proteinExistence type="predicted"/>
<feature type="domain" description="BON" evidence="1">
    <location>
        <begin position="3"/>
        <end position="71"/>
    </location>
</feature>
<dbReference type="PANTHER" id="PTHR34606">
    <property type="entry name" value="BON DOMAIN-CONTAINING PROTEIN"/>
    <property type="match status" value="1"/>
</dbReference>
<dbReference type="Gene3D" id="3.30.1340.30">
    <property type="match status" value="3"/>
</dbReference>
<dbReference type="EMBL" id="JANHOH010000002">
    <property type="protein sequence ID" value="MCQ6958752.1"/>
    <property type="molecule type" value="Genomic_DNA"/>
</dbReference>
<feature type="domain" description="BON" evidence="1">
    <location>
        <begin position="149"/>
        <end position="217"/>
    </location>
</feature>
<dbReference type="InterPro" id="IPR007055">
    <property type="entry name" value="BON_dom"/>
</dbReference>
<dbReference type="Proteomes" id="UP001204376">
    <property type="component" value="Unassembled WGS sequence"/>
</dbReference>
<organism evidence="2 3">
    <name type="scientific">Mucilaginibacter aquariorum</name>
    <dbReference type="NCBI Taxonomy" id="2967225"/>
    <lineage>
        <taxon>Bacteria</taxon>
        <taxon>Pseudomonadati</taxon>
        <taxon>Bacteroidota</taxon>
        <taxon>Sphingobacteriia</taxon>
        <taxon>Sphingobacteriales</taxon>
        <taxon>Sphingobacteriaceae</taxon>
        <taxon>Mucilaginibacter</taxon>
    </lineage>
</organism>
<sequence length="222" mass="24329">MKTDSQIQKDVMDELRWQPFLNSSEIGVAVKNGIVTLSGIVDSFSKKLSAERAAKKVAGVKAIAEDLQIGVSPAYWRTDAEIATAVVNALKWHSVVPDDRLKIKVEDGNVTLEGEVEWSYQRDSAKSAVQYLSGVKSVFNLITIKPKLSPFELEQKISAAFRRNATVDASKINVSTIGDKVILTGKVRSAAESDDAEDVAWEAAGVRHVENKLVVEEPELVY</sequence>
<comment type="caution">
    <text evidence="2">The sequence shown here is derived from an EMBL/GenBank/DDBJ whole genome shotgun (WGS) entry which is preliminary data.</text>
</comment>
<dbReference type="Pfam" id="PF04972">
    <property type="entry name" value="BON"/>
    <property type="match status" value="3"/>
</dbReference>
<dbReference type="PROSITE" id="PS50914">
    <property type="entry name" value="BON"/>
    <property type="match status" value="3"/>
</dbReference>
<dbReference type="SMART" id="SM00749">
    <property type="entry name" value="BON"/>
    <property type="match status" value="3"/>
</dbReference>
<reference evidence="2 3" key="1">
    <citation type="submission" date="2022-07" db="EMBL/GenBank/DDBJ databases">
        <title>Mucilaginibacter sp. JC4.</title>
        <authorList>
            <person name="Le V."/>
            <person name="Ko S.-R."/>
            <person name="Ahn C.-Y."/>
            <person name="Oh H.-M."/>
        </authorList>
    </citation>
    <scope>NUCLEOTIDE SEQUENCE [LARGE SCALE GENOMIC DNA]</scope>
    <source>
        <strain evidence="2 3">JC4</strain>
    </source>
</reference>
<evidence type="ECO:0000313" key="3">
    <source>
        <dbReference type="Proteomes" id="UP001204376"/>
    </source>
</evidence>
<dbReference type="InterPro" id="IPR051686">
    <property type="entry name" value="Lipoprotein_DolP"/>
</dbReference>
<accession>A0ABT1T2H0</accession>
<protein>
    <submittedName>
        <fullName evidence="2">BON domain-containing protein</fullName>
    </submittedName>
</protein>
<evidence type="ECO:0000313" key="2">
    <source>
        <dbReference type="EMBL" id="MCQ6958752.1"/>
    </source>
</evidence>
<gene>
    <name evidence="2" type="ORF">NPE20_12320</name>
</gene>
<keyword evidence="3" id="KW-1185">Reference proteome</keyword>
<feature type="domain" description="BON" evidence="1">
    <location>
        <begin position="78"/>
        <end position="146"/>
    </location>
</feature>